<evidence type="ECO:0000313" key="2">
    <source>
        <dbReference type="EMBL" id="USW56164.1"/>
    </source>
</evidence>
<evidence type="ECO:0000313" key="3">
    <source>
        <dbReference type="Proteomes" id="UP001056384"/>
    </source>
</evidence>
<name>A0A9Q9AVF6_9PEZI</name>
<dbReference type="EMBL" id="CP099425">
    <property type="protein sequence ID" value="USW56164.1"/>
    <property type="molecule type" value="Genomic_DNA"/>
</dbReference>
<evidence type="ECO:0000256" key="1">
    <source>
        <dbReference type="SAM" id="MobiDB-lite"/>
    </source>
</evidence>
<sequence>MDSAQTHDHELHHDSRSARNAMPAALLTDSSLTRAPTRSVSAPPHRREMSILLSLINFEVPPATAATQQNSGTDVSEEYQAALEDIERIVARVEILNAKFDKVEKLEMDLGIYEIIAENGDREFRERVEAIKRMGTVADGCAQRH</sequence>
<accession>A0A9Q9AVF6</accession>
<dbReference type="AlphaFoldDB" id="A0A9Q9AVF6"/>
<feature type="region of interest" description="Disordered" evidence="1">
    <location>
        <begin position="1"/>
        <end position="21"/>
    </location>
</feature>
<proteinExistence type="predicted"/>
<gene>
    <name evidence="2" type="ORF">Slin15195_G094830</name>
</gene>
<reference evidence="2" key="1">
    <citation type="submission" date="2022-06" db="EMBL/GenBank/DDBJ databases">
        <title>Complete genome sequences of two strains of the flax pathogen Septoria linicola.</title>
        <authorList>
            <person name="Lapalu N."/>
            <person name="Simon A."/>
            <person name="Demenou B."/>
            <person name="Paumier D."/>
            <person name="Guillot M.-P."/>
            <person name="Gout L."/>
            <person name="Valade R."/>
        </authorList>
    </citation>
    <scope>NUCLEOTIDE SEQUENCE</scope>
    <source>
        <strain evidence="2">SE15195</strain>
    </source>
</reference>
<keyword evidence="3" id="KW-1185">Reference proteome</keyword>
<dbReference type="Proteomes" id="UP001056384">
    <property type="component" value="Chromosome 8"/>
</dbReference>
<organism evidence="2 3">
    <name type="scientific">Septoria linicola</name>
    <dbReference type="NCBI Taxonomy" id="215465"/>
    <lineage>
        <taxon>Eukaryota</taxon>
        <taxon>Fungi</taxon>
        <taxon>Dikarya</taxon>
        <taxon>Ascomycota</taxon>
        <taxon>Pezizomycotina</taxon>
        <taxon>Dothideomycetes</taxon>
        <taxon>Dothideomycetidae</taxon>
        <taxon>Mycosphaerellales</taxon>
        <taxon>Mycosphaerellaceae</taxon>
        <taxon>Septoria</taxon>
    </lineage>
</organism>
<feature type="compositionally biased region" description="Basic and acidic residues" evidence="1">
    <location>
        <begin position="1"/>
        <end position="17"/>
    </location>
</feature>
<protein>
    <submittedName>
        <fullName evidence="2">Uncharacterized protein</fullName>
    </submittedName>
</protein>